<comment type="caution">
    <text evidence="4">The sequence shown here is derived from an EMBL/GenBank/DDBJ whole genome shotgun (WGS) entry which is preliminary data.</text>
</comment>
<dbReference type="EMBL" id="JAPDFR010000003">
    <property type="protein sequence ID" value="KAK0387812.1"/>
    <property type="molecule type" value="Genomic_DNA"/>
</dbReference>
<feature type="compositionally biased region" description="Polar residues" evidence="1">
    <location>
        <begin position="148"/>
        <end position="160"/>
    </location>
</feature>
<feature type="transmembrane region" description="Helical" evidence="2">
    <location>
        <begin position="223"/>
        <end position="244"/>
    </location>
</feature>
<keyword evidence="2" id="KW-0812">Transmembrane</keyword>
<name>A0AA39L8A2_SARSR</name>
<keyword evidence="2" id="KW-1133">Transmembrane helix</keyword>
<keyword evidence="2" id="KW-0472">Membrane</keyword>
<dbReference type="AlphaFoldDB" id="A0AA39L8A2"/>
<evidence type="ECO:0000256" key="3">
    <source>
        <dbReference type="SAM" id="SignalP"/>
    </source>
</evidence>
<feature type="compositionally biased region" description="Basic and acidic residues" evidence="1">
    <location>
        <begin position="76"/>
        <end position="96"/>
    </location>
</feature>
<reference evidence="4" key="1">
    <citation type="submission" date="2022-10" db="EMBL/GenBank/DDBJ databases">
        <title>Determination and structural analysis of whole genome sequence of Sarocladium strictum F4-1.</title>
        <authorList>
            <person name="Hu L."/>
            <person name="Jiang Y."/>
        </authorList>
    </citation>
    <scope>NUCLEOTIDE SEQUENCE</scope>
    <source>
        <strain evidence="4">F4-1</strain>
    </source>
</reference>
<feature type="region of interest" description="Disordered" evidence="1">
    <location>
        <begin position="27"/>
        <end position="169"/>
    </location>
</feature>
<feature type="signal peptide" evidence="3">
    <location>
        <begin position="1"/>
        <end position="22"/>
    </location>
</feature>
<protein>
    <recommendedName>
        <fullName evidence="6">Mid2 domain-containing protein</fullName>
    </recommendedName>
</protein>
<feature type="compositionally biased region" description="Low complexity" evidence="1">
    <location>
        <begin position="47"/>
        <end position="67"/>
    </location>
</feature>
<feature type="compositionally biased region" description="Low complexity" evidence="1">
    <location>
        <begin position="100"/>
        <end position="140"/>
    </location>
</feature>
<accession>A0AA39L8A2</accession>
<organism evidence="4 5">
    <name type="scientific">Sarocladium strictum</name>
    <name type="common">Black bundle disease fungus</name>
    <name type="synonym">Acremonium strictum</name>
    <dbReference type="NCBI Taxonomy" id="5046"/>
    <lineage>
        <taxon>Eukaryota</taxon>
        <taxon>Fungi</taxon>
        <taxon>Dikarya</taxon>
        <taxon>Ascomycota</taxon>
        <taxon>Pezizomycotina</taxon>
        <taxon>Sordariomycetes</taxon>
        <taxon>Hypocreomycetidae</taxon>
        <taxon>Hypocreales</taxon>
        <taxon>Sarocladiaceae</taxon>
        <taxon>Sarocladium</taxon>
    </lineage>
</organism>
<proteinExistence type="predicted"/>
<evidence type="ECO:0000256" key="2">
    <source>
        <dbReference type="SAM" id="Phobius"/>
    </source>
</evidence>
<evidence type="ECO:0000313" key="5">
    <source>
        <dbReference type="Proteomes" id="UP001175261"/>
    </source>
</evidence>
<feature type="chain" id="PRO_5041229211" description="Mid2 domain-containing protein" evidence="3">
    <location>
        <begin position="23"/>
        <end position="411"/>
    </location>
</feature>
<evidence type="ECO:0000256" key="1">
    <source>
        <dbReference type="SAM" id="MobiDB-lite"/>
    </source>
</evidence>
<dbReference type="Proteomes" id="UP001175261">
    <property type="component" value="Unassembled WGS sequence"/>
</dbReference>
<keyword evidence="3" id="KW-0732">Signal</keyword>
<feature type="compositionally biased region" description="Polar residues" evidence="1">
    <location>
        <begin position="278"/>
        <end position="294"/>
    </location>
</feature>
<evidence type="ECO:0000313" key="4">
    <source>
        <dbReference type="EMBL" id="KAK0387812.1"/>
    </source>
</evidence>
<feature type="region of interest" description="Disordered" evidence="1">
    <location>
        <begin position="269"/>
        <end position="294"/>
    </location>
</feature>
<sequence>MHSARLFKLVLLVVALIAVAHASWLDNGRTNGNALVKRQGNGGSESGSGSDAGESSSDVPSSTSEDTAAGQTNVSGDEKPTPTGETKNEGESRTSSEEVPQSTSAQAQSTSEQAQQTTTQPPTSSSTSSSSSSAAAQETSSEQKADETSTSEQPASTTIEQQEKTSVAQTQVVSTKVQVVTKTNEDGTKETSTSTSLSTNTVALNAEDSDNDGGMSDSTRNTIIGVVVGVGGAILLGAIGLVSWRIWGRRKRAEENDALMDYDHGRPYNNVGGEKTTEPPSTAGGSTAPSRSPFQQTLENYHQPTHITNSGNPKRPFEVDGDTFTDFESAFNRACDNQKNACADKANKGGGNFKVGDCDKQNGSDALSKRNIDLTLSDRVVAQLENDIAPIYQPRPPNICRVVVHDPGMEY</sequence>
<gene>
    <name evidence="4" type="ORF">NLU13_4057</name>
</gene>
<evidence type="ECO:0008006" key="6">
    <source>
        <dbReference type="Google" id="ProtNLM"/>
    </source>
</evidence>
<keyword evidence="5" id="KW-1185">Reference proteome</keyword>